<dbReference type="AlphaFoldDB" id="A0A5N4EKK4"/>
<reference evidence="1 2" key="1">
    <citation type="journal article" date="2019" name="Mol. Ecol. Resour.">
        <title>Improving Illumina assemblies with Hi-C and long reads: an example with the North African dromedary.</title>
        <authorList>
            <person name="Elbers J.P."/>
            <person name="Rogers M.F."/>
            <person name="Perelman P.L."/>
            <person name="Proskuryakova A.A."/>
            <person name="Serdyukova N.A."/>
            <person name="Johnson W.E."/>
            <person name="Horin P."/>
            <person name="Corander J."/>
            <person name="Murphy D."/>
            <person name="Burger P.A."/>
        </authorList>
    </citation>
    <scope>NUCLEOTIDE SEQUENCE [LARGE SCALE GENOMIC DNA]</scope>
    <source>
        <strain evidence="1">Drom800</strain>
        <tissue evidence="1">Blood</tissue>
    </source>
</reference>
<dbReference type="EMBL" id="JWIN03000001">
    <property type="protein sequence ID" value="KAB1283794.1"/>
    <property type="molecule type" value="Genomic_DNA"/>
</dbReference>
<sequence>MEQTASSFPAHPLLIQPLCIYILLDGGTALRLPLLSVEQQHSLGRRILPQVRQ</sequence>
<evidence type="ECO:0000313" key="1">
    <source>
        <dbReference type="EMBL" id="KAB1283794.1"/>
    </source>
</evidence>
<protein>
    <submittedName>
        <fullName evidence="1">Uncharacterized protein</fullName>
    </submittedName>
</protein>
<gene>
    <name evidence="1" type="ORF">Cadr_000000576</name>
</gene>
<proteinExistence type="predicted"/>
<evidence type="ECO:0000313" key="2">
    <source>
        <dbReference type="Proteomes" id="UP000299084"/>
    </source>
</evidence>
<organism evidence="1 2">
    <name type="scientific">Camelus dromedarius</name>
    <name type="common">Dromedary</name>
    <name type="synonym">Arabian camel</name>
    <dbReference type="NCBI Taxonomy" id="9838"/>
    <lineage>
        <taxon>Eukaryota</taxon>
        <taxon>Metazoa</taxon>
        <taxon>Chordata</taxon>
        <taxon>Craniata</taxon>
        <taxon>Vertebrata</taxon>
        <taxon>Euteleostomi</taxon>
        <taxon>Mammalia</taxon>
        <taxon>Eutheria</taxon>
        <taxon>Laurasiatheria</taxon>
        <taxon>Artiodactyla</taxon>
        <taxon>Tylopoda</taxon>
        <taxon>Camelidae</taxon>
        <taxon>Camelus</taxon>
    </lineage>
</organism>
<accession>A0A5N4EKK4</accession>
<name>A0A5N4EKK4_CAMDR</name>
<keyword evidence="2" id="KW-1185">Reference proteome</keyword>
<comment type="caution">
    <text evidence="1">The sequence shown here is derived from an EMBL/GenBank/DDBJ whole genome shotgun (WGS) entry which is preliminary data.</text>
</comment>
<dbReference type="Proteomes" id="UP000299084">
    <property type="component" value="Unassembled WGS sequence"/>
</dbReference>